<evidence type="ECO:0000313" key="2">
    <source>
        <dbReference type="Proteomes" id="UP000887458"/>
    </source>
</evidence>
<reference evidence="1 2" key="1">
    <citation type="journal article" date="2018" name="J. Allergy Clin. Immunol.">
        <title>High-quality assembly of Dermatophagoides pteronyssinus genome and transcriptome reveals a wide range of novel allergens.</title>
        <authorList>
            <person name="Liu X.Y."/>
            <person name="Yang K.Y."/>
            <person name="Wang M.Q."/>
            <person name="Kwok J.S."/>
            <person name="Zeng X."/>
            <person name="Yang Z."/>
            <person name="Xiao X.J."/>
            <person name="Lau C.P."/>
            <person name="Li Y."/>
            <person name="Huang Z.M."/>
            <person name="Ba J.G."/>
            <person name="Yim A.K."/>
            <person name="Ouyang C.Y."/>
            <person name="Ngai S.M."/>
            <person name="Chan T.F."/>
            <person name="Leung E.L."/>
            <person name="Liu L."/>
            <person name="Liu Z.G."/>
            <person name="Tsui S.K."/>
        </authorList>
    </citation>
    <scope>NUCLEOTIDE SEQUENCE [LARGE SCALE GENOMIC DNA]</scope>
    <source>
        <strain evidence="1">Derp</strain>
    </source>
</reference>
<keyword evidence="2" id="KW-1185">Reference proteome</keyword>
<gene>
    <name evidence="1" type="ORF">DERP_002938</name>
</gene>
<evidence type="ECO:0000313" key="1">
    <source>
        <dbReference type="EMBL" id="KAH9426838.1"/>
    </source>
</evidence>
<protein>
    <submittedName>
        <fullName evidence="1">Uncharacterized protein</fullName>
    </submittedName>
</protein>
<dbReference type="EMBL" id="NJHN03000008">
    <property type="protein sequence ID" value="KAH9426838.1"/>
    <property type="molecule type" value="Genomic_DNA"/>
</dbReference>
<sequence>MANFLSKLEDYGLRKFKHQKIRRAFQQAENSNEQECLTLANIEENFRKITTTRIIFDGGSEISFISSKLIIEILSVVAICTT</sequence>
<reference evidence="1 2" key="2">
    <citation type="journal article" date="2022" name="Mol. Biol. Evol.">
        <title>Comparative Genomics Reveals Insights into the Divergent Evolution of Astigmatic Mites and Household Pest Adaptations.</title>
        <authorList>
            <person name="Xiong Q."/>
            <person name="Wan A.T."/>
            <person name="Liu X."/>
            <person name="Fung C.S."/>
            <person name="Xiao X."/>
            <person name="Malainual N."/>
            <person name="Hou J."/>
            <person name="Wang L."/>
            <person name="Wang M."/>
            <person name="Yang K.Y."/>
            <person name="Cui Y."/>
            <person name="Leung E.L."/>
            <person name="Nong W."/>
            <person name="Shin S.K."/>
            <person name="Au S.W."/>
            <person name="Jeong K.Y."/>
            <person name="Chew F.T."/>
            <person name="Hui J.H."/>
            <person name="Leung T.F."/>
            <person name="Tungtrongchitr A."/>
            <person name="Zhong N."/>
            <person name="Liu Z."/>
            <person name="Tsui S.K."/>
        </authorList>
    </citation>
    <scope>NUCLEOTIDE SEQUENCE [LARGE SCALE GENOMIC DNA]</scope>
    <source>
        <strain evidence="1">Derp</strain>
    </source>
</reference>
<proteinExistence type="predicted"/>
<organism evidence="1 2">
    <name type="scientific">Dermatophagoides pteronyssinus</name>
    <name type="common">European house dust mite</name>
    <dbReference type="NCBI Taxonomy" id="6956"/>
    <lineage>
        <taxon>Eukaryota</taxon>
        <taxon>Metazoa</taxon>
        <taxon>Ecdysozoa</taxon>
        <taxon>Arthropoda</taxon>
        <taxon>Chelicerata</taxon>
        <taxon>Arachnida</taxon>
        <taxon>Acari</taxon>
        <taxon>Acariformes</taxon>
        <taxon>Sarcoptiformes</taxon>
        <taxon>Astigmata</taxon>
        <taxon>Psoroptidia</taxon>
        <taxon>Analgoidea</taxon>
        <taxon>Pyroglyphidae</taxon>
        <taxon>Dermatophagoidinae</taxon>
        <taxon>Dermatophagoides</taxon>
    </lineage>
</organism>
<accession>A0ABQ8JW56</accession>
<name>A0ABQ8JW56_DERPT</name>
<dbReference type="Proteomes" id="UP000887458">
    <property type="component" value="Unassembled WGS sequence"/>
</dbReference>
<comment type="caution">
    <text evidence="1">The sequence shown here is derived from an EMBL/GenBank/DDBJ whole genome shotgun (WGS) entry which is preliminary data.</text>
</comment>